<dbReference type="Pfam" id="PF00072">
    <property type="entry name" value="Response_reg"/>
    <property type="match status" value="1"/>
</dbReference>
<dbReference type="InterPro" id="IPR028082">
    <property type="entry name" value="Peripla_BP_I"/>
</dbReference>
<proteinExistence type="predicted"/>
<evidence type="ECO:0000256" key="2">
    <source>
        <dbReference type="ARBA" id="ARBA00012438"/>
    </source>
</evidence>
<dbReference type="PROSITE" id="PS50109">
    <property type="entry name" value="HIS_KIN"/>
    <property type="match status" value="1"/>
</dbReference>
<feature type="modified residue" description="4-aspartylphosphate" evidence="9">
    <location>
        <position position="1912"/>
    </location>
</feature>
<dbReference type="InterPro" id="IPR003661">
    <property type="entry name" value="HisK_dim/P_dom"/>
</dbReference>
<evidence type="ECO:0000259" key="12">
    <source>
        <dbReference type="PROSITE" id="PS50011"/>
    </source>
</evidence>
<feature type="region of interest" description="Disordered" evidence="10">
    <location>
        <begin position="1384"/>
        <end position="1440"/>
    </location>
</feature>
<keyword evidence="11" id="KW-0472">Membrane</keyword>
<dbReference type="InterPro" id="IPR009030">
    <property type="entry name" value="Growth_fac_rcpt_cys_sf"/>
</dbReference>
<feature type="compositionally biased region" description="Acidic residues" evidence="10">
    <location>
        <begin position="2044"/>
        <end position="2076"/>
    </location>
</feature>
<dbReference type="InterPro" id="IPR036890">
    <property type="entry name" value="HATPase_C_sf"/>
</dbReference>
<evidence type="ECO:0000259" key="13">
    <source>
        <dbReference type="PROSITE" id="PS50109"/>
    </source>
</evidence>
<dbReference type="Gene3D" id="3.30.565.10">
    <property type="entry name" value="Histidine kinase-like ATPase, C-terminal domain"/>
    <property type="match status" value="1"/>
</dbReference>
<dbReference type="SUPFAM" id="SSF53822">
    <property type="entry name" value="Periplasmic binding protein-like I"/>
    <property type="match status" value="1"/>
</dbReference>
<feature type="domain" description="Protein kinase" evidence="12">
    <location>
        <begin position="825"/>
        <end position="1166"/>
    </location>
</feature>
<feature type="region of interest" description="Disordered" evidence="10">
    <location>
        <begin position="985"/>
        <end position="1024"/>
    </location>
</feature>
<dbReference type="Proteomes" id="UP000696485">
    <property type="component" value="Unassembled WGS sequence"/>
</dbReference>
<dbReference type="InterPro" id="IPR003594">
    <property type="entry name" value="HATPase_dom"/>
</dbReference>
<dbReference type="Pfam" id="PF13407">
    <property type="entry name" value="Peripla_BP_4"/>
    <property type="match status" value="1"/>
</dbReference>
<dbReference type="SMART" id="SM00448">
    <property type="entry name" value="REC"/>
    <property type="match status" value="1"/>
</dbReference>
<evidence type="ECO:0000256" key="5">
    <source>
        <dbReference type="ARBA" id="ARBA00022741"/>
    </source>
</evidence>
<dbReference type="CDD" id="cd17546">
    <property type="entry name" value="REC_hyHK_CKI1_RcsC-like"/>
    <property type="match status" value="1"/>
</dbReference>
<dbReference type="PRINTS" id="PR00344">
    <property type="entry name" value="BCTRLSENSOR"/>
</dbReference>
<feature type="domain" description="Response regulatory" evidence="14">
    <location>
        <begin position="1836"/>
        <end position="1982"/>
    </location>
</feature>
<evidence type="ECO:0000256" key="10">
    <source>
        <dbReference type="SAM" id="MobiDB-lite"/>
    </source>
</evidence>
<dbReference type="GO" id="GO:0005524">
    <property type="term" value="F:ATP binding"/>
    <property type="evidence" value="ECO:0007669"/>
    <property type="project" value="UniProtKB-KW"/>
</dbReference>
<evidence type="ECO:0000256" key="6">
    <source>
        <dbReference type="ARBA" id="ARBA00022777"/>
    </source>
</evidence>
<feature type="domain" description="Histidine kinase" evidence="13">
    <location>
        <begin position="1240"/>
        <end position="1535"/>
    </location>
</feature>
<feature type="compositionally biased region" description="Basic and acidic residues" evidence="10">
    <location>
        <begin position="2157"/>
        <end position="2178"/>
    </location>
</feature>
<dbReference type="Pfam" id="PF00512">
    <property type="entry name" value="HisKA"/>
    <property type="match status" value="1"/>
</dbReference>
<feature type="compositionally biased region" description="Polar residues" evidence="10">
    <location>
        <begin position="992"/>
        <end position="1024"/>
    </location>
</feature>
<keyword evidence="4" id="KW-0808">Transferase</keyword>
<comment type="caution">
    <text evidence="15">The sequence shown here is derived from an EMBL/GenBank/DDBJ whole genome shotgun (WGS) entry which is preliminary data.</text>
</comment>
<feature type="region of interest" description="Disordered" evidence="10">
    <location>
        <begin position="793"/>
        <end position="821"/>
    </location>
</feature>
<dbReference type="InterPro" id="IPR011006">
    <property type="entry name" value="CheY-like_superfamily"/>
</dbReference>
<dbReference type="InterPro" id="IPR036097">
    <property type="entry name" value="HisK_dim/P_sf"/>
</dbReference>
<evidence type="ECO:0000259" key="14">
    <source>
        <dbReference type="PROSITE" id="PS50110"/>
    </source>
</evidence>
<feature type="region of interest" description="Disordered" evidence="10">
    <location>
        <begin position="2024"/>
        <end position="2076"/>
    </location>
</feature>
<comment type="catalytic activity">
    <reaction evidence="1">
        <text>ATP + protein L-histidine = ADP + protein N-phospho-L-histidine.</text>
        <dbReference type="EC" id="2.7.13.3"/>
    </reaction>
</comment>
<gene>
    <name evidence="15" type="ORF">BG006_003837</name>
</gene>
<dbReference type="InterPro" id="IPR025997">
    <property type="entry name" value="SBP_2_dom"/>
</dbReference>
<keyword evidence="16" id="KW-1185">Reference proteome</keyword>
<evidence type="ECO:0000256" key="7">
    <source>
        <dbReference type="ARBA" id="ARBA00022840"/>
    </source>
</evidence>
<feature type="compositionally biased region" description="Polar residues" evidence="10">
    <location>
        <begin position="1727"/>
        <end position="1737"/>
    </location>
</feature>
<evidence type="ECO:0000256" key="1">
    <source>
        <dbReference type="ARBA" id="ARBA00000085"/>
    </source>
</evidence>
<protein>
    <recommendedName>
        <fullName evidence="2">histidine kinase</fullName>
        <ecNumber evidence="2">2.7.13.3</ecNumber>
    </recommendedName>
</protein>
<dbReference type="PANTHER" id="PTHR45339:SF1">
    <property type="entry name" value="HYBRID SIGNAL TRANSDUCTION HISTIDINE KINASE J"/>
    <property type="match status" value="1"/>
</dbReference>
<dbReference type="InterPro" id="IPR004358">
    <property type="entry name" value="Sig_transdc_His_kin-like_C"/>
</dbReference>
<keyword evidence="7" id="KW-0067">ATP-binding</keyword>
<dbReference type="Gene3D" id="3.40.50.2300">
    <property type="match status" value="5"/>
</dbReference>
<dbReference type="CDD" id="cd00082">
    <property type="entry name" value="HisKA"/>
    <property type="match status" value="1"/>
</dbReference>
<reference evidence="15" key="1">
    <citation type="journal article" date="2020" name="Fungal Divers.">
        <title>Resolving the Mortierellaceae phylogeny through synthesis of multi-gene phylogenetics and phylogenomics.</title>
        <authorList>
            <person name="Vandepol N."/>
            <person name="Liber J."/>
            <person name="Desiro A."/>
            <person name="Na H."/>
            <person name="Kennedy M."/>
            <person name="Barry K."/>
            <person name="Grigoriev I.V."/>
            <person name="Miller A.N."/>
            <person name="O'Donnell K."/>
            <person name="Stajich J.E."/>
            <person name="Bonito G."/>
        </authorList>
    </citation>
    <scope>NUCLEOTIDE SEQUENCE</scope>
    <source>
        <strain evidence="15">NVP1</strain>
    </source>
</reference>
<keyword evidence="8" id="KW-0902">Two-component regulatory system</keyword>
<dbReference type="FunFam" id="1.10.287.130:FF:000002">
    <property type="entry name" value="Two-component osmosensing histidine kinase"/>
    <property type="match status" value="1"/>
</dbReference>
<evidence type="ECO:0000313" key="15">
    <source>
        <dbReference type="EMBL" id="KAF9333272.1"/>
    </source>
</evidence>
<feature type="compositionally biased region" description="Low complexity" evidence="10">
    <location>
        <begin position="1663"/>
        <end position="1683"/>
    </location>
</feature>
<dbReference type="EC" id="2.7.13.3" evidence="2"/>
<dbReference type="PANTHER" id="PTHR45339">
    <property type="entry name" value="HYBRID SIGNAL TRANSDUCTION HISTIDINE KINASE J"/>
    <property type="match status" value="1"/>
</dbReference>
<dbReference type="SUPFAM" id="SSF52172">
    <property type="entry name" value="CheY-like"/>
    <property type="match status" value="2"/>
</dbReference>
<dbReference type="SUPFAM" id="SSF56112">
    <property type="entry name" value="Protein kinase-like (PK-like)"/>
    <property type="match status" value="1"/>
</dbReference>
<dbReference type="SMART" id="SM00387">
    <property type="entry name" value="HATPase_c"/>
    <property type="match status" value="1"/>
</dbReference>
<feature type="compositionally biased region" description="Polar residues" evidence="10">
    <location>
        <begin position="2029"/>
        <end position="2042"/>
    </location>
</feature>
<dbReference type="SMART" id="SM01411">
    <property type="entry name" value="Ephrin_rec_like"/>
    <property type="match status" value="1"/>
</dbReference>
<feature type="transmembrane region" description="Helical" evidence="11">
    <location>
        <begin position="725"/>
        <end position="748"/>
    </location>
</feature>
<dbReference type="SUPFAM" id="SSF47384">
    <property type="entry name" value="Homodimeric domain of signal transducing histidine kinase"/>
    <property type="match status" value="1"/>
</dbReference>
<dbReference type="InterPro" id="IPR005467">
    <property type="entry name" value="His_kinase_dom"/>
</dbReference>
<dbReference type="Pfam" id="PF02518">
    <property type="entry name" value="HATPase_c"/>
    <property type="match status" value="1"/>
</dbReference>
<keyword evidence="5" id="KW-0547">Nucleotide-binding</keyword>
<evidence type="ECO:0000256" key="11">
    <source>
        <dbReference type="SAM" id="Phobius"/>
    </source>
</evidence>
<evidence type="ECO:0000256" key="8">
    <source>
        <dbReference type="ARBA" id="ARBA00023012"/>
    </source>
</evidence>
<dbReference type="PROSITE" id="PS50110">
    <property type="entry name" value="RESPONSE_REGULATORY"/>
    <property type="match status" value="1"/>
</dbReference>
<evidence type="ECO:0000256" key="3">
    <source>
        <dbReference type="ARBA" id="ARBA00022553"/>
    </source>
</evidence>
<feature type="region of interest" description="Disordered" evidence="10">
    <location>
        <begin position="1646"/>
        <end position="1737"/>
    </location>
</feature>
<accession>A0A9P5SQ20</accession>
<dbReference type="Pfam" id="PF07714">
    <property type="entry name" value="PK_Tyr_Ser-Thr"/>
    <property type="match status" value="1"/>
</dbReference>
<feature type="compositionally biased region" description="Acidic residues" evidence="10">
    <location>
        <begin position="2204"/>
        <end position="2221"/>
    </location>
</feature>
<feature type="compositionally biased region" description="Basic residues" evidence="10">
    <location>
        <begin position="1424"/>
        <end position="1434"/>
    </location>
</feature>
<keyword evidence="6" id="KW-0418">Kinase</keyword>
<dbReference type="PROSITE" id="PS50011">
    <property type="entry name" value="PROTEIN_KINASE_DOM"/>
    <property type="match status" value="1"/>
</dbReference>
<organism evidence="15 16">
    <name type="scientific">Podila minutissima</name>
    <dbReference type="NCBI Taxonomy" id="64525"/>
    <lineage>
        <taxon>Eukaryota</taxon>
        <taxon>Fungi</taxon>
        <taxon>Fungi incertae sedis</taxon>
        <taxon>Mucoromycota</taxon>
        <taxon>Mortierellomycotina</taxon>
        <taxon>Mortierellomycetes</taxon>
        <taxon>Mortierellales</taxon>
        <taxon>Mortierellaceae</taxon>
        <taxon>Podila</taxon>
    </lineage>
</organism>
<dbReference type="GO" id="GO:0000155">
    <property type="term" value="F:phosphorelay sensor kinase activity"/>
    <property type="evidence" value="ECO:0007669"/>
    <property type="project" value="InterPro"/>
</dbReference>
<evidence type="ECO:0000256" key="9">
    <source>
        <dbReference type="PROSITE-ProRule" id="PRU00169"/>
    </source>
</evidence>
<dbReference type="SUPFAM" id="SSF55874">
    <property type="entry name" value="ATPase domain of HSP90 chaperone/DNA topoisomerase II/histidine kinase"/>
    <property type="match status" value="1"/>
</dbReference>
<dbReference type="EMBL" id="JAAAUY010000212">
    <property type="protein sequence ID" value="KAF9333272.1"/>
    <property type="molecule type" value="Genomic_DNA"/>
</dbReference>
<evidence type="ECO:0000313" key="16">
    <source>
        <dbReference type="Proteomes" id="UP000696485"/>
    </source>
</evidence>
<dbReference type="SMART" id="SM00388">
    <property type="entry name" value="HisKA"/>
    <property type="match status" value="1"/>
</dbReference>
<name>A0A9P5SQ20_9FUNG</name>
<sequence length="2289" mass="253395">MAISPKSEFKLDIENMLPIHATDVLANTDYTLERMKRALKSVVAEKQAGGLQGPDAVLVSIPDDRLKDSIQEVKDAGIPVVAVYTGLQAAQDLDVLAVMPNDFESGRIIGNQLINDGVNDFVCVNGTLHVPTLLDRCKGVLQAFIDRGENVSTNITDHLLSVEKPNKNNNTTAPTAEQTVAEAIRNKKDVTGIVYLSGTTFLEHNQRIYQFLNNSRSFKIATFDYSGEQMQHFARQELHFSIASLTYLQIMLPILLLYVQLTFGETLAQKQILTGPKLVTPSNAKDMQVQEDWNLTRFKRFARQFTMVTGSSQISEYWDAVSTGARDAANFLNWTMIEYRYDSPVRFDAVRFSIDFALNNSLTQGLIISNAQDSYIDYALNATSKKVPQISESVAAAIKECSRPTPLVSPVGLNCDTLPPWNYSRGQALPMPIVGIGAAYGHTHHARMAWVGENGYEAGQEYANAIVDAGGKRPVCVMQDDMPQQQKQMCRGLYDRMNASLITGGAQLPAYDKFYVTFTPGDLGGSARKMSQLENEYDFDSIHTTSTALYDTIKYIRTSKFLKDTSIPRIITTTGRSSPALEDYRDKNVNKLWSQQTYLNGFLAVFELAYSTSLQDRTWDSLATGPTRMKSICPPGQEFKTMKDSSSLYCKLQTGQHSGLAYCEKCPVQFYSDQVTQRCLPCRDGEYTTEAGSTKCNSCDDAPGAKEKACQDYFVRKAHQSNTTLAIFLPLGLVLLSIITGTVIFYVLKNRNRHKRLHDDSWQLDYKKLMGEYQDSDSGLGTFDHHSGVLESASMSEQGYQPRHHLHDQKSPSTKDASLRPTGMFQRSHSTFVGGTSGIKPMDGSGRAIGVYRNLPVFMRRIGGSKVILTRKLRIEIMDVMQLRHPKLLELVGVCLQPPDICIVTEHCSKGTLAEVLANPDLNFNWLFKLSFMSDISRGMEFLHNSKIEFHGDLHSSNCLITSRWEVKVGGYGLSQLYATQRPGYARAGGSQPVSPTTANGPGMQRNSLRVSNDSHYHNGSTSSLHLQYNQGDEMEMDETLNFGLARTPREIQDGRWVAPENMIRKVNIFYKKASKSGDVYSAGIVFNEIMTRKSPYFRQLASLDPVEGPLILMDMIKYENLRPDFLLDDASDESIGAVNQLIRSCLQPDPGLRPAFSTILHRLRLISPDGDMIGGMAALLEKYANDMEELVRTRTMHLQTRTAELEEERLRTDALLVDLKLAKNHAEAAANAKSNFLANMSHEIRTPMNAVIGMSRILLESDLSPDLMDCAETIESSGNQLMAVIDDILDFSKIESGKLKLNPESLDLPWLLESVCNLVSMQAATKGLGLTFCVDPETPIQVLGDLVRIRQILLNLLSNAIKFTDKGNIFVKLEPKRVAAARVYEEDDEDGDGVSGQRQEGSPLMQHPDHGSSNSSLDQLPAHHPRTGKKNRHSMTLSSWGSYHGPEKELVRKEDQVDLLWSVADTGVGIPEEKMDRLFKTFSQADDSVTRNFGGTGLGLAISKKLVEFMDGEMWAESEEGVGSTFCFTTLLTSPKSSLTVAQQLNLVFFNTKTLLIIDDRRVTRTSWNYQSSTWGFQKRLVLSVQRSLDFLTQNPATVDVIMIDVDKPTAKINPGLAVLDQIRSVTATLPKPIPCVLVSYHRRNNPGHSGPGSAASTISRSGSGVSKASAGTTATASTGKTLVEGSRPRSASGGSNEESSVAPKPRATLQREASNPDLCMPAVGGTQTASPNTLNSGMLAAKPWNALKERSNSYSSLYSGKAAVPPPTIPAGTLLAGVLGQDGSVGQLIKPVKQSKLLPMFHALMTGSWPMAKNVVPDQDRREDERKQQLESLQCLLVDDNPVNQKVISRMLGRMGITPEVANNGQEAVDKARARAVAVQKARAAAMASGQTDVDDSTLPVRQYDIIFMDIWMPVMSGLEATTEIRTHITNVTGDEPFILAMTACVLAGDREKCIDSGMNDYISKPVRKEELCDILYRWLDERAKRQREKAALAEKKLIQRKKREMLKRRSMAILAGTRAGAGYDLTGNQQGPMPSSRESWQVEDDEETDDDDTEHGDEDYDETGDDETDDDDDEHYHRRELVDMDDLELVNSKLDGLKMRPRRRKSKHCGTLVLSDSEGVMGCRGGGGGGVNMVAVAAARGARSGHSSMRLKVGRRERSKVQKEQRKEKFREGGRSRLGSFSVDPTAGGLPLVSGERVLSETEESEEEESEEEEDEEEGNHFNGNYPYGHRIPSGPPAHTVVNMNPTNPFRDKSWMSKSMKDDPLSLHAIKTAQVAHHFTHQHKHM</sequence>
<dbReference type="InterPro" id="IPR001789">
    <property type="entry name" value="Sig_transdc_resp-reg_receiver"/>
</dbReference>
<dbReference type="Gene3D" id="1.10.287.130">
    <property type="match status" value="1"/>
</dbReference>
<keyword evidence="11" id="KW-0812">Transmembrane</keyword>
<dbReference type="CDD" id="cd16922">
    <property type="entry name" value="HATPase_EvgS-ArcB-TorS-like"/>
    <property type="match status" value="1"/>
</dbReference>
<dbReference type="InterPro" id="IPR011009">
    <property type="entry name" value="Kinase-like_dom_sf"/>
</dbReference>
<dbReference type="Gene3D" id="1.10.510.10">
    <property type="entry name" value="Transferase(Phosphotransferase) domain 1"/>
    <property type="match status" value="2"/>
</dbReference>
<keyword evidence="11" id="KW-1133">Transmembrane helix</keyword>
<evidence type="ECO:0000256" key="4">
    <source>
        <dbReference type="ARBA" id="ARBA00022679"/>
    </source>
</evidence>
<dbReference type="InterPro" id="IPR001245">
    <property type="entry name" value="Ser-Thr/Tyr_kinase_cat_dom"/>
</dbReference>
<feature type="region of interest" description="Disordered" evidence="10">
    <location>
        <begin position="2148"/>
        <end position="2229"/>
    </location>
</feature>
<dbReference type="SUPFAM" id="SSF57184">
    <property type="entry name" value="Growth factor receptor domain"/>
    <property type="match status" value="1"/>
</dbReference>
<dbReference type="InterPro" id="IPR000719">
    <property type="entry name" value="Prot_kinase_dom"/>
</dbReference>
<keyword evidence="3 9" id="KW-0597">Phosphoprotein</keyword>
<feature type="transmembrane region" description="Helical" evidence="11">
    <location>
        <begin position="238"/>
        <end position="259"/>
    </location>
</feature>